<name>W7UUS0_RUMFL</name>
<dbReference type="PATRIC" id="fig|1341157.4.peg.2945"/>
<reference evidence="1 2" key="1">
    <citation type="journal article" date="2014" name="PLoS ONE">
        <title>Rumen cellulosomics: divergent fiber-degrading strategies revealed by comparative genome-wide analysis of six ruminococcal strains.</title>
        <authorList>
            <person name="Dassa B."/>
            <person name="Borovok I."/>
            <person name="Ruimy-Israeli V."/>
            <person name="Lamed R."/>
            <person name="Flint H.J."/>
            <person name="Duncan S.H."/>
            <person name="Henrissat B."/>
            <person name="Coutinho P."/>
            <person name="Morrison M."/>
            <person name="Mosoni P."/>
            <person name="Yeoman C.J."/>
            <person name="White B.A."/>
            <person name="Bayer E.A."/>
        </authorList>
    </citation>
    <scope>NUCLEOTIDE SEQUENCE [LARGE SCALE GENOMIC DNA]</scope>
    <source>
        <strain evidence="1 2">007c</strain>
    </source>
</reference>
<comment type="caution">
    <text evidence="1">The sequence shown here is derived from an EMBL/GenBank/DDBJ whole genome shotgun (WGS) entry which is preliminary data.</text>
</comment>
<protein>
    <submittedName>
        <fullName evidence="1">Uncharacterized protein</fullName>
    </submittedName>
</protein>
<sequence length="65" mass="7481">MIDSKLMENDTESPREGTSSFIFVFLTLGDRTVYNIDSKQFYCDKSEFTGEKLDELKEILTAFSV</sequence>
<dbReference type="AlphaFoldDB" id="W7UUS0"/>
<evidence type="ECO:0000313" key="1">
    <source>
        <dbReference type="EMBL" id="EWM52570.1"/>
    </source>
</evidence>
<dbReference type="Proteomes" id="UP000019365">
    <property type="component" value="Unassembled WGS sequence"/>
</dbReference>
<accession>W7UUS0</accession>
<proteinExistence type="predicted"/>
<dbReference type="EMBL" id="ATAX01000035">
    <property type="protein sequence ID" value="EWM52570.1"/>
    <property type="molecule type" value="Genomic_DNA"/>
</dbReference>
<organism evidence="1 2">
    <name type="scientific">Ruminococcus flavefaciens 007c</name>
    <dbReference type="NCBI Taxonomy" id="1341157"/>
    <lineage>
        <taxon>Bacteria</taxon>
        <taxon>Bacillati</taxon>
        <taxon>Bacillota</taxon>
        <taxon>Clostridia</taxon>
        <taxon>Eubacteriales</taxon>
        <taxon>Oscillospiraceae</taxon>
        <taxon>Ruminococcus</taxon>
    </lineage>
</organism>
<gene>
    <name evidence="1" type="ORF">RF007C_08520</name>
</gene>
<evidence type="ECO:0000313" key="2">
    <source>
        <dbReference type="Proteomes" id="UP000019365"/>
    </source>
</evidence>
<keyword evidence="2" id="KW-1185">Reference proteome</keyword>